<reference evidence="1 2" key="1">
    <citation type="submission" date="2015-11" db="EMBL/GenBank/DDBJ databases">
        <title>Expanding the genomic diversity of Burkholderia species for the development of highly accurate diagnostics.</title>
        <authorList>
            <person name="Sahl J."/>
            <person name="Keim P."/>
            <person name="Wagner D."/>
        </authorList>
    </citation>
    <scope>NUCLEOTIDE SEQUENCE [LARGE SCALE GENOMIC DNA]</scope>
    <source>
        <strain evidence="1 2">MSMB1808WGS</strain>
    </source>
</reference>
<proteinExistence type="predicted"/>
<dbReference type="AlphaFoldDB" id="A0AAW3MQJ1"/>
<evidence type="ECO:0000313" key="1">
    <source>
        <dbReference type="EMBL" id="KVP97834.1"/>
    </source>
</evidence>
<protein>
    <submittedName>
        <fullName evidence="1">Uncharacterized protein</fullName>
    </submittedName>
</protein>
<accession>A0AAW3MQJ1</accession>
<comment type="caution">
    <text evidence="1">The sequence shown here is derived from an EMBL/GenBank/DDBJ whole genome shotgun (WGS) entry which is preliminary data.</text>
</comment>
<dbReference type="Proteomes" id="UP000056453">
    <property type="component" value="Unassembled WGS sequence"/>
</dbReference>
<sequence>MSAGAQTVSAKVARYRFQTQLRGCMRLLLKHLTMVALQAGSAAHAEFLDRVDLQPAIVSGFVSHHIDPRQHYNENNYGIGYRVGKADVIVGYYHNSHYKGSVYAAYEARWQLAENLHAGLLAGGVTGYKAAVSPFVLPELVLQVYRLELATTYVPSVTRNIPSLVALQARWGF</sequence>
<keyword evidence="2" id="KW-1185">Reference proteome</keyword>
<evidence type="ECO:0000313" key="2">
    <source>
        <dbReference type="Proteomes" id="UP000056453"/>
    </source>
</evidence>
<gene>
    <name evidence="1" type="ORF">WJ96_04490</name>
</gene>
<dbReference type="EMBL" id="LPBJ01000047">
    <property type="protein sequence ID" value="KVP97834.1"/>
    <property type="molecule type" value="Genomic_DNA"/>
</dbReference>
<name>A0AAW3MQJ1_9BURK</name>
<organism evidence="1 2">
    <name type="scientific">Burkholderia ubonensis</name>
    <dbReference type="NCBI Taxonomy" id="101571"/>
    <lineage>
        <taxon>Bacteria</taxon>
        <taxon>Pseudomonadati</taxon>
        <taxon>Pseudomonadota</taxon>
        <taxon>Betaproteobacteria</taxon>
        <taxon>Burkholderiales</taxon>
        <taxon>Burkholderiaceae</taxon>
        <taxon>Burkholderia</taxon>
        <taxon>Burkholderia cepacia complex</taxon>
    </lineage>
</organism>
<dbReference type="Gene3D" id="2.40.160.20">
    <property type="match status" value="1"/>
</dbReference>